<organism evidence="1 2">
    <name type="scientific">Bodo saltans</name>
    <name type="common">Flagellated protozoan</name>
    <dbReference type="NCBI Taxonomy" id="75058"/>
    <lineage>
        <taxon>Eukaryota</taxon>
        <taxon>Discoba</taxon>
        <taxon>Euglenozoa</taxon>
        <taxon>Kinetoplastea</taxon>
        <taxon>Metakinetoplastina</taxon>
        <taxon>Eubodonida</taxon>
        <taxon>Bodonidae</taxon>
        <taxon>Bodo</taxon>
    </lineage>
</organism>
<dbReference type="EMBL" id="CYKH01002012">
    <property type="protein sequence ID" value="CUG92172.1"/>
    <property type="molecule type" value="Genomic_DNA"/>
</dbReference>
<dbReference type="Proteomes" id="UP000051952">
    <property type="component" value="Unassembled WGS sequence"/>
</dbReference>
<proteinExistence type="predicted"/>
<evidence type="ECO:0000313" key="1">
    <source>
        <dbReference type="EMBL" id="CUG92172.1"/>
    </source>
</evidence>
<dbReference type="VEuPathDB" id="TriTrypDB:BSAL_35880"/>
<name>A0A0S4JKW2_BODSA</name>
<gene>
    <name evidence="1" type="ORF">BSAL_35880</name>
</gene>
<dbReference type="AlphaFoldDB" id="A0A0S4JKW2"/>
<protein>
    <submittedName>
        <fullName evidence="1">Uncharacterized protein</fullName>
    </submittedName>
</protein>
<sequence length="301" mass="33704">MIRARIYLEGKILLRLIVDETTVFSSDEDQSGDFSKIRIVDTSWKSTSSNVHEISAKVGCVRQNPVCYIKETSTVTVVAIFGSPLFLAHDVYLVMMPVERGSPLMRLQELHKRTLQKLCRTGPGPPFGQLCVKRKEWADSYACGVECRSAMISNVARYHLTRASRKLSKQPNEHVSFVVYAEGCEVIFVESPITSRCDVNSDQIVEVRFEDSHAVSGRLRSRSRGFRVSIRCTGDCCADGSVHRTVIESPDFFTPYPLTPRGSILFFRIDDARCCPRLGPLSHEHATVSSGSYTLEVVCMP</sequence>
<reference evidence="2" key="1">
    <citation type="submission" date="2015-09" db="EMBL/GenBank/DDBJ databases">
        <authorList>
            <consortium name="Pathogen Informatics"/>
        </authorList>
    </citation>
    <scope>NUCLEOTIDE SEQUENCE [LARGE SCALE GENOMIC DNA]</scope>
    <source>
        <strain evidence="2">Lake Konstanz</strain>
    </source>
</reference>
<evidence type="ECO:0000313" key="2">
    <source>
        <dbReference type="Proteomes" id="UP000051952"/>
    </source>
</evidence>
<accession>A0A0S4JKW2</accession>
<keyword evidence="2" id="KW-1185">Reference proteome</keyword>